<comment type="cofactor">
    <cofactor evidence="1">
        <name>Mn(2+)</name>
        <dbReference type="ChEBI" id="CHEBI:29035"/>
    </cofactor>
</comment>
<dbReference type="EMBL" id="MHIP01000034">
    <property type="protein sequence ID" value="OGY54342.1"/>
    <property type="molecule type" value="Genomic_DNA"/>
</dbReference>
<dbReference type="InterPro" id="IPR036691">
    <property type="entry name" value="Endo/exonu/phosph_ase_sf"/>
</dbReference>
<name>A0A1G1YPQ9_9BACT</name>
<gene>
    <name evidence="10" type="ORF">A3A24_02935</name>
</gene>
<dbReference type="SUPFAM" id="SSF56219">
    <property type="entry name" value="DNase I-like"/>
    <property type="match status" value="1"/>
</dbReference>
<evidence type="ECO:0000256" key="1">
    <source>
        <dbReference type="ARBA" id="ARBA00001936"/>
    </source>
</evidence>
<dbReference type="GO" id="GO:0004518">
    <property type="term" value="F:nuclease activity"/>
    <property type="evidence" value="ECO:0007669"/>
    <property type="project" value="UniProtKB-KW"/>
</dbReference>
<protein>
    <recommendedName>
        <fullName evidence="9">Endonuclease/exonuclease/phosphatase domain-containing protein</fullName>
    </recommendedName>
</protein>
<reference evidence="10 11" key="1">
    <citation type="journal article" date="2016" name="Nat. Commun.">
        <title>Thousands of microbial genomes shed light on interconnected biogeochemical processes in an aquifer system.</title>
        <authorList>
            <person name="Anantharaman K."/>
            <person name="Brown C.T."/>
            <person name="Hug L.A."/>
            <person name="Sharon I."/>
            <person name="Castelle C.J."/>
            <person name="Probst A.J."/>
            <person name="Thomas B.C."/>
            <person name="Singh A."/>
            <person name="Wilkins M.J."/>
            <person name="Karaoz U."/>
            <person name="Brodie E.L."/>
            <person name="Williams K.H."/>
            <person name="Hubbard S.S."/>
            <person name="Banfield J.F."/>
        </authorList>
    </citation>
    <scope>NUCLEOTIDE SEQUENCE [LARGE SCALE GENOMIC DNA]</scope>
</reference>
<comment type="cofactor">
    <cofactor evidence="2">
        <name>Mg(2+)</name>
        <dbReference type="ChEBI" id="CHEBI:18420"/>
    </cofactor>
</comment>
<dbReference type="Pfam" id="PF03372">
    <property type="entry name" value="Exo_endo_phos"/>
    <property type="match status" value="1"/>
</dbReference>
<dbReference type="InterPro" id="IPR051547">
    <property type="entry name" value="TDP2-like"/>
</dbReference>
<evidence type="ECO:0000259" key="9">
    <source>
        <dbReference type="Pfam" id="PF03372"/>
    </source>
</evidence>
<keyword evidence="3" id="KW-0540">Nuclease</keyword>
<dbReference type="GO" id="GO:0070260">
    <property type="term" value="F:5'-tyrosyl-DNA phosphodiesterase activity"/>
    <property type="evidence" value="ECO:0007669"/>
    <property type="project" value="TreeGrafter"/>
</dbReference>
<evidence type="ECO:0000313" key="11">
    <source>
        <dbReference type="Proteomes" id="UP000176512"/>
    </source>
</evidence>
<dbReference type="InterPro" id="IPR005135">
    <property type="entry name" value="Endo/exonuclease/phosphatase"/>
</dbReference>
<evidence type="ECO:0000256" key="8">
    <source>
        <dbReference type="ARBA" id="ARBA00023204"/>
    </source>
</evidence>
<evidence type="ECO:0000313" key="10">
    <source>
        <dbReference type="EMBL" id="OGY54342.1"/>
    </source>
</evidence>
<evidence type="ECO:0000256" key="4">
    <source>
        <dbReference type="ARBA" id="ARBA00022723"/>
    </source>
</evidence>
<dbReference type="Gene3D" id="3.60.10.10">
    <property type="entry name" value="Endonuclease/exonuclease/phosphatase"/>
    <property type="match status" value="1"/>
</dbReference>
<dbReference type="GO" id="GO:0006302">
    <property type="term" value="P:double-strand break repair"/>
    <property type="evidence" value="ECO:0007669"/>
    <property type="project" value="TreeGrafter"/>
</dbReference>
<sequence>MGRAIDFIAREKADIVCLQEVPGPMLERLSSLPGYSLVQGRDSIHRNGFQMLPNYLVILVSQRFSITKTACMPFKKRRRDTFFAWMFGIEQTFLGWFLGWEEDLDYQYIDIQKKGCAAEDTATRLRIFNMHLSNAVGPKTRQKQFAEVLLRIERGGAMLLCGDLNVLRLKKWWGYLYRVALSDSWEELWEEENERFGELFQRQKLRSACNEAVTHTPTECHLDYVLTSENIKVIDEVVFLECFGSDHNPVFVKMEI</sequence>
<dbReference type="Proteomes" id="UP000176512">
    <property type="component" value="Unassembled WGS sequence"/>
</dbReference>
<evidence type="ECO:0000256" key="2">
    <source>
        <dbReference type="ARBA" id="ARBA00001946"/>
    </source>
</evidence>
<accession>A0A1G1YPQ9</accession>
<evidence type="ECO:0000256" key="3">
    <source>
        <dbReference type="ARBA" id="ARBA00022722"/>
    </source>
</evidence>
<comment type="caution">
    <text evidence="10">The sequence shown here is derived from an EMBL/GenBank/DDBJ whole genome shotgun (WGS) entry which is preliminary data.</text>
</comment>
<dbReference type="GO" id="GO:0003697">
    <property type="term" value="F:single-stranded DNA binding"/>
    <property type="evidence" value="ECO:0007669"/>
    <property type="project" value="TreeGrafter"/>
</dbReference>
<dbReference type="PANTHER" id="PTHR15822:SF4">
    <property type="entry name" value="TYROSYL-DNA PHOSPHODIESTERASE 2"/>
    <property type="match status" value="1"/>
</dbReference>
<keyword evidence="5" id="KW-0227">DNA damage</keyword>
<proteinExistence type="predicted"/>
<evidence type="ECO:0000256" key="5">
    <source>
        <dbReference type="ARBA" id="ARBA00022763"/>
    </source>
</evidence>
<keyword evidence="4" id="KW-0479">Metal-binding</keyword>
<keyword evidence="7" id="KW-0460">Magnesium</keyword>
<organism evidence="10 11">
    <name type="scientific">Candidatus Buchananbacteria bacterium RIFCSPLOWO2_01_FULL_46_12</name>
    <dbReference type="NCBI Taxonomy" id="1797546"/>
    <lineage>
        <taxon>Bacteria</taxon>
        <taxon>Candidatus Buchananiibacteriota</taxon>
    </lineage>
</organism>
<keyword evidence="6" id="KW-0378">Hydrolase</keyword>
<evidence type="ECO:0000256" key="6">
    <source>
        <dbReference type="ARBA" id="ARBA00022801"/>
    </source>
</evidence>
<dbReference type="GO" id="GO:0046872">
    <property type="term" value="F:metal ion binding"/>
    <property type="evidence" value="ECO:0007669"/>
    <property type="project" value="UniProtKB-KW"/>
</dbReference>
<keyword evidence="8" id="KW-0234">DNA repair</keyword>
<dbReference type="AlphaFoldDB" id="A0A1G1YPQ9"/>
<dbReference type="GO" id="GO:0005737">
    <property type="term" value="C:cytoplasm"/>
    <property type="evidence" value="ECO:0007669"/>
    <property type="project" value="TreeGrafter"/>
</dbReference>
<evidence type="ECO:0000256" key="7">
    <source>
        <dbReference type="ARBA" id="ARBA00022842"/>
    </source>
</evidence>
<dbReference type="PANTHER" id="PTHR15822">
    <property type="entry name" value="TRAF AND TNF RECEPTOR-ASSOCIATED PROTEIN"/>
    <property type="match status" value="1"/>
</dbReference>
<feature type="domain" description="Endonuclease/exonuclease/phosphatase" evidence="9">
    <location>
        <begin position="5"/>
        <end position="247"/>
    </location>
</feature>